<dbReference type="AlphaFoldDB" id="A0A2V3DWU1"/>
<accession>A0A2V3DWU1</accession>
<name>A0A2V3DWU1_9MICC</name>
<dbReference type="RefSeq" id="WP_110106700.1">
    <property type="nucleotide sequence ID" value="NZ_JACBZZ010000001.1"/>
</dbReference>
<protein>
    <submittedName>
        <fullName evidence="1">Uncharacterized protein</fullName>
    </submittedName>
</protein>
<organism evidence="1 2">
    <name type="scientific">Arthrobacter psychrochitiniphilus</name>
    <dbReference type="NCBI Taxonomy" id="291045"/>
    <lineage>
        <taxon>Bacteria</taxon>
        <taxon>Bacillati</taxon>
        <taxon>Actinomycetota</taxon>
        <taxon>Actinomycetes</taxon>
        <taxon>Micrococcales</taxon>
        <taxon>Micrococcaceae</taxon>
        <taxon>Arthrobacter</taxon>
    </lineage>
</organism>
<evidence type="ECO:0000313" key="2">
    <source>
        <dbReference type="Proteomes" id="UP000246303"/>
    </source>
</evidence>
<evidence type="ECO:0000313" key="1">
    <source>
        <dbReference type="EMBL" id="PXA65038.1"/>
    </source>
</evidence>
<proteinExistence type="predicted"/>
<dbReference type="Proteomes" id="UP000246303">
    <property type="component" value="Unassembled WGS sequence"/>
</dbReference>
<dbReference type="OrthoDB" id="4946232at2"/>
<sequence>MREWLWQHKMIAIPLMIVLMAMVSVLVYAASGNAWSYGIFSTLFNLLWWGGLSYLFARESRKRKAALEERGIFLYLRYPGSRPGSLHDIWAGGTVSCEPHRILFQEVMSGTEVSLGQPAVLEVIKVSDSPKPLAGSNARHLPPGLKVLTLILPHGSVEVAADQAALEKLQQQVLHDG</sequence>
<gene>
    <name evidence="1" type="ORF">CVS29_12740</name>
</gene>
<comment type="caution">
    <text evidence="1">The sequence shown here is derived from an EMBL/GenBank/DDBJ whole genome shotgun (WGS) entry which is preliminary data.</text>
</comment>
<reference evidence="1 2" key="1">
    <citation type="submission" date="2018-05" db="EMBL/GenBank/DDBJ databases">
        <title>Genetic diversity of glacier-inhabiting Cryobacterium bacteria in China and description of Cryobacterium mengkeensis sp. nov. and Arthrobacter glacialis sp. nov.</title>
        <authorList>
            <person name="Liu Q."/>
            <person name="Xin Y.-H."/>
        </authorList>
    </citation>
    <scope>NUCLEOTIDE SEQUENCE [LARGE SCALE GENOMIC DNA]</scope>
    <source>
        <strain evidence="1 2">GP3</strain>
    </source>
</reference>
<dbReference type="EMBL" id="QHLZ01000007">
    <property type="protein sequence ID" value="PXA65038.1"/>
    <property type="molecule type" value="Genomic_DNA"/>
</dbReference>
<keyword evidence="2" id="KW-1185">Reference proteome</keyword>